<accession>A0A0N5C3A3</accession>
<reference evidence="4" key="1">
    <citation type="submission" date="2017-02" db="UniProtKB">
        <authorList>
            <consortium name="WormBaseParasite"/>
        </authorList>
    </citation>
    <scope>IDENTIFICATION</scope>
</reference>
<protein>
    <submittedName>
        <fullName evidence="4">7TM_GPCR_Srx domain-containing protein</fullName>
    </submittedName>
</protein>
<dbReference type="Proteomes" id="UP000046392">
    <property type="component" value="Unplaced"/>
</dbReference>
<feature type="transmembrane region" description="Helical" evidence="2">
    <location>
        <begin position="170"/>
        <end position="190"/>
    </location>
</feature>
<proteinExistence type="inferred from homology"/>
<evidence type="ECO:0000256" key="2">
    <source>
        <dbReference type="SAM" id="Phobius"/>
    </source>
</evidence>
<dbReference type="Pfam" id="PF03125">
    <property type="entry name" value="Sre"/>
    <property type="match status" value="1"/>
</dbReference>
<keyword evidence="2" id="KW-0472">Membrane</keyword>
<evidence type="ECO:0000256" key="1">
    <source>
        <dbReference type="ARBA" id="ARBA00006803"/>
    </source>
</evidence>
<evidence type="ECO:0000313" key="4">
    <source>
        <dbReference type="WBParaSite" id="SPAL_0001245700.1"/>
    </source>
</evidence>
<dbReference type="GO" id="GO:0007606">
    <property type="term" value="P:sensory perception of chemical stimulus"/>
    <property type="evidence" value="ECO:0007669"/>
    <property type="project" value="InterPro"/>
</dbReference>
<feature type="transmembrane region" description="Helical" evidence="2">
    <location>
        <begin position="143"/>
        <end position="164"/>
    </location>
</feature>
<feature type="transmembrane region" description="Helical" evidence="2">
    <location>
        <begin position="85"/>
        <end position="108"/>
    </location>
</feature>
<sequence length="251" mass="29980">MYDLKIINLLVYSELFKILCNIMLAYNIIGIELERFFAIIFVKRYEYNKCSYVIFTYHIIMICFLIFSLKFLHSWNDNSLRLYRIINVILEIIGLVLLIKISYIYIYYIKKRQKYYFQVKRYLSTRYQGKENIDIIGSLLQPLGCFFSIGIIYTFCTTLLPLVINIPPMINLSFSILIGLKVFVPFYILFKKYDENFLSNIFSIRFKKTKVVPEIPPTQCQQVDSTLNLDEGKLHFKYLNAFWEDAYKSKK</sequence>
<feature type="transmembrane region" description="Helical" evidence="2">
    <location>
        <begin position="50"/>
        <end position="73"/>
    </location>
</feature>
<keyword evidence="2" id="KW-0812">Transmembrane</keyword>
<keyword evidence="3" id="KW-1185">Reference proteome</keyword>
<name>A0A0N5C3A3_STREA</name>
<feature type="transmembrane region" description="Helical" evidence="2">
    <location>
        <begin position="6"/>
        <end position="29"/>
    </location>
</feature>
<evidence type="ECO:0000313" key="3">
    <source>
        <dbReference type="Proteomes" id="UP000046392"/>
    </source>
</evidence>
<keyword evidence="2" id="KW-1133">Transmembrane helix</keyword>
<dbReference type="InterPro" id="IPR004151">
    <property type="entry name" value="7TM_GPCR_serpentine_rcpt_Sre"/>
</dbReference>
<dbReference type="GO" id="GO:0016020">
    <property type="term" value="C:membrane"/>
    <property type="evidence" value="ECO:0007669"/>
    <property type="project" value="InterPro"/>
</dbReference>
<dbReference type="WBParaSite" id="SPAL_0001245700.1">
    <property type="protein sequence ID" value="SPAL_0001245700.1"/>
    <property type="gene ID" value="SPAL_0001245700"/>
</dbReference>
<comment type="similarity">
    <text evidence="1">Belongs to the nematode receptor-like protein sre family.</text>
</comment>
<dbReference type="AlphaFoldDB" id="A0A0N5C3A3"/>
<organism evidence="3 4">
    <name type="scientific">Strongyloides papillosus</name>
    <name type="common">Intestinal threadworm</name>
    <dbReference type="NCBI Taxonomy" id="174720"/>
    <lineage>
        <taxon>Eukaryota</taxon>
        <taxon>Metazoa</taxon>
        <taxon>Ecdysozoa</taxon>
        <taxon>Nematoda</taxon>
        <taxon>Chromadorea</taxon>
        <taxon>Rhabditida</taxon>
        <taxon>Tylenchina</taxon>
        <taxon>Panagrolaimomorpha</taxon>
        <taxon>Strongyloidoidea</taxon>
        <taxon>Strongyloididae</taxon>
        <taxon>Strongyloides</taxon>
    </lineage>
</organism>